<dbReference type="InterPro" id="IPR013689">
    <property type="entry name" value="RNA_helicase_ATP-dep_HrpB_C"/>
</dbReference>
<sequence>MQGFDLQHIGRGLAFARSLAELRSALSGPASRAVVQAPPGTGKTTLVPPLVAELAAADGAPGRVVVTQPRRVAARAAARRLAHLTGTRVGELAGYSVRGESRTSASTRIEFVTAGILLRRLLADPGLESVSAVVMDEVHERALETDLLLGILADVHALRGGADGDLRVVAMSATVDAPRFASLLGRYDDGAPAPVVDSPSVLHPLEVRWAPMPSAPAARASRGPSGAGHRLDERGVRRDFLDHVAATAAGAHAEALAADPGVDALVFVPGAREVSHVVSALERRAPDAEILALHGQLPPAEQDRAVSGRGPGDRPRIVVSTALAESSLTVPGVRLVIDSGLSREPRRDARGMSGLVTVSASRAACEQRAGRAARQGPGTVVRCFDEKTFAAAPAYITPEIQTADLTQAVLTLACWGSPGGRDLPLPDAPPAPALGEAELVLRGLGALDEAGHATDEGRRLASVPADPRLARALFDGAGRVGLRAAAEVVALLAGDLRAYGIGPAGGDLARALSGLRGSRGPERKRWDDEVRRLVRLAADVVPEKPGRAAGGDETGRVAALANPEWIARRVGENEYLLASGTRAQLAPGSALSGHEWLAAAEVARQGSRALLRAAAPIAEDVALDAGAHLLTDRVEAGFDGGRVRARRERRLGAIRLESTPVKADRKQARGAVARALRAEGLDVIGFSDAADALRRRMGLLHGVLGDPWPDVGEEALLERLDEWLAPEIDRLAGGADARRIDLTDPLRRLLPWPAASRFDELAPERMRVPSGNTARVQYPQVEGEGAEDPDAGEPPAGDHPVVAVKLQECFGWAETPALVDGRVPVLFHLLSPAGRPLAVTGDLASFWSGPYAQVRAEMRGRYPKHPWPEDPWTAPATGRTKNRM</sequence>
<dbReference type="Proteomes" id="UP000642819">
    <property type="component" value="Unassembled WGS sequence"/>
</dbReference>
<evidence type="ECO:0000313" key="9">
    <source>
        <dbReference type="Proteomes" id="UP000642819"/>
    </source>
</evidence>
<gene>
    <name evidence="8" type="ORF">GCM10008096_09590</name>
</gene>
<comment type="caution">
    <text evidence="8">The sequence shown here is derived from an EMBL/GenBank/DDBJ whole genome shotgun (WGS) entry which is preliminary data.</text>
</comment>
<feature type="domain" description="Helicase C-terminal" evidence="7">
    <location>
        <begin position="248"/>
        <end position="411"/>
    </location>
</feature>
<dbReference type="PANTHER" id="PTHR43519">
    <property type="entry name" value="ATP-DEPENDENT RNA HELICASE HRPB"/>
    <property type="match status" value="1"/>
</dbReference>
<keyword evidence="9" id="KW-1185">Reference proteome</keyword>
<evidence type="ECO:0000259" key="6">
    <source>
        <dbReference type="PROSITE" id="PS51192"/>
    </source>
</evidence>
<keyword evidence="4" id="KW-0067">ATP-binding</keyword>
<protein>
    <submittedName>
        <fullName evidence="8">ATP-dependent helicase HrpB</fullName>
    </submittedName>
</protein>
<feature type="region of interest" description="Disordered" evidence="5">
    <location>
        <begin position="771"/>
        <end position="798"/>
    </location>
</feature>
<dbReference type="InterPro" id="IPR007502">
    <property type="entry name" value="Helicase-assoc_dom"/>
</dbReference>
<evidence type="ECO:0000256" key="1">
    <source>
        <dbReference type="ARBA" id="ARBA00022741"/>
    </source>
</evidence>
<evidence type="ECO:0000313" key="8">
    <source>
        <dbReference type="EMBL" id="GHD03381.1"/>
    </source>
</evidence>
<dbReference type="InterPro" id="IPR001650">
    <property type="entry name" value="Helicase_C-like"/>
</dbReference>
<evidence type="ECO:0000256" key="2">
    <source>
        <dbReference type="ARBA" id="ARBA00022801"/>
    </source>
</evidence>
<dbReference type="SUPFAM" id="SSF52540">
    <property type="entry name" value="P-loop containing nucleoside triphosphate hydrolases"/>
    <property type="match status" value="1"/>
</dbReference>
<dbReference type="PIRSF" id="PIRSF005496">
    <property type="entry name" value="ATP_hel_hrpB"/>
    <property type="match status" value="1"/>
</dbReference>
<dbReference type="PROSITE" id="PS51192">
    <property type="entry name" value="HELICASE_ATP_BIND_1"/>
    <property type="match status" value="1"/>
</dbReference>
<evidence type="ECO:0000256" key="4">
    <source>
        <dbReference type="ARBA" id="ARBA00022840"/>
    </source>
</evidence>
<dbReference type="InterPro" id="IPR027417">
    <property type="entry name" value="P-loop_NTPase"/>
</dbReference>
<reference evidence="9" key="1">
    <citation type="journal article" date="2019" name="Int. J. Syst. Evol. Microbiol.">
        <title>The Global Catalogue of Microorganisms (GCM) 10K type strain sequencing project: providing services to taxonomists for standard genome sequencing and annotation.</title>
        <authorList>
            <consortium name="The Broad Institute Genomics Platform"/>
            <consortium name="The Broad Institute Genome Sequencing Center for Infectious Disease"/>
            <person name="Wu L."/>
            <person name="Ma J."/>
        </authorList>
    </citation>
    <scope>NUCLEOTIDE SEQUENCE [LARGE SCALE GENOMIC DNA]</scope>
    <source>
        <strain evidence="9">KCTC 19466</strain>
    </source>
</reference>
<keyword evidence="1" id="KW-0547">Nucleotide-binding</keyword>
<keyword evidence="3 8" id="KW-0347">Helicase</keyword>
<dbReference type="InterPro" id="IPR002464">
    <property type="entry name" value="DNA/RNA_helicase_DEAH_CS"/>
</dbReference>
<dbReference type="PROSITE" id="PS00690">
    <property type="entry name" value="DEAH_ATP_HELICASE"/>
    <property type="match status" value="1"/>
</dbReference>
<evidence type="ECO:0000256" key="5">
    <source>
        <dbReference type="SAM" id="MobiDB-lite"/>
    </source>
</evidence>
<dbReference type="NCBIfam" id="TIGR01970">
    <property type="entry name" value="DEAH_box_HrpB"/>
    <property type="match status" value="1"/>
</dbReference>
<dbReference type="SMART" id="SM00487">
    <property type="entry name" value="DEXDc"/>
    <property type="match status" value="1"/>
</dbReference>
<dbReference type="CDD" id="cd18791">
    <property type="entry name" value="SF2_C_RHA"/>
    <property type="match status" value="1"/>
</dbReference>
<dbReference type="SMART" id="SM00490">
    <property type="entry name" value="HELICc"/>
    <property type="match status" value="1"/>
</dbReference>
<dbReference type="Gene3D" id="1.20.120.1080">
    <property type="match status" value="1"/>
</dbReference>
<proteinExistence type="predicted"/>
<dbReference type="InterPro" id="IPR010225">
    <property type="entry name" value="HrpB"/>
</dbReference>
<evidence type="ECO:0000259" key="7">
    <source>
        <dbReference type="PROSITE" id="PS51194"/>
    </source>
</evidence>
<dbReference type="SMART" id="SM00847">
    <property type="entry name" value="HA2"/>
    <property type="match status" value="1"/>
</dbReference>
<dbReference type="Pfam" id="PF00271">
    <property type="entry name" value="Helicase_C"/>
    <property type="match status" value="1"/>
</dbReference>
<keyword evidence="2" id="KW-0378">Hydrolase</keyword>
<feature type="domain" description="Helicase ATP-binding" evidence="6">
    <location>
        <begin position="24"/>
        <end position="193"/>
    </location>
</feature>
<organism evidence="8 9">
    <name type="scientific">Zhihengliuella salsuginis</name>
    <dbReference type="NCBI Taxonomy" id="578222"/>
    <lineage>
        <taxon>Bacteria</taxon>
        <taxon>Bacillati</taxon>
        <taxon>Actinomycetota</taxon>
        <taxon>Actinomycetes</taxon>
        <taxon>Micrococcales</taxon>
        <taxon>Micrococcaceae</taxon>
        <taxon>Zhihengliuella</taxon>
    </lineage>
</organism>
<name>A0ABQ3GEB3_9MICC</name>
<evidence type="ECO:0000256" key="3">
    <source>
        <dbReference type="ARBA" id="ARBA00022806"/>
    </source>
</evidence>
<dbReference type="Gene3D" id="3.40.50.300">
    <property type="entry name" value="P-loop containing nucleotide triphosphate hydrolases"/>
    <property type="match status" value="2"/>
</dbReference>
<dbReference type="Pfam" id="PF00270">
    <property type="entry name" value="DEAD"/>
    <property type="match status" value="1"/>
</dbReference>
<dbReference type="PANTHER" id="PTHR43519:SF1">
    <property type="entry name" value="ATP-DEPENDENT RNA HELICASE HRPB"/>
    <property type="match status" value="1"/>
</dbReference>
<dbReference type="InterPro" id="IPR011545">
    <property type="entry name" value="DEAD/DEAH_box_helicase_dom"/>
</dbReference>
<accession>A0ABQ3GEB3</accession>
<dbReference type="GO" id="GO:0004386">
    <property type="term" value="F:helicase activity"/>
    <property type="evidence" value="ECO:0007669"/>
    <property type="project" value="UniProtKB-KW"/>
</dbReference>
<dbReference type="Pfam" id="PF08482">
    <property type="entry name" value="HrpB_C"/>
    <property type="match status" value="1"/>
</dbReference>
<dbReference type="RefSeq" id="WP_229790951.1">
    <property type="nucleotide sequence ID" value="NZ_BMXK01000003.1"/>
</dbReference>
<dbReference type="InterPro" id="IPR014001">
    <property type="entry name" value="Helicase_ATP-bd"/>
</dbReference>
<dbReference type="PROSITE" id="PS51194">
    <property type="entry name" value="HELICASE_CTER"/>
    <property type="match status" value="1"/>
</dbReference>
<dbReference type="EMBL" id="BMXK01000003">
    <property type="protein sequence ID" value="GHD03381.1"/>
    <property type="molecule type" value="Genomic_DNA"/>
</dbReference>